<dbReference type="AlphaFoldDB" id="A0A6P4IMY5"/>
<keyword evidence="1" id="KW-0812">Transmembrane</keyword>
<dbReference type="GeneID" id="108075823"/>
<feature type="transmembrane region" description="Helical" evidence="1">
    <location>
        <begin position="90"/>
        <end position="111"/>
    </location>
</feature>
<evidence type="ECO:0000313" key="2">
    <source>
        <dbReference type="Proteomes" id="UP001652661"/>
    </source>
</evidence>
<dbReference type="PANTHER" id="PTHR36694">
    <property type="entry name" value="PASIFLORA 1, ISOFORM A-RELATED"/>
    <property type="match status" value="1"/>
</dbReference>
<dbReference type="RefSeq" id="XP_017023883.1">
    <property type="nucleotide sequence ID" value="XM_017168394.3"/>
</dbReference>
<reference evidence="2" key="1">
    <citation type="submission" date="2025-05" db="UniProtKB">
        <authorList>
            <consortium name="RefSeq"/>
        </authorList>
    </citation>
    <scope>NUCLEOTIDE SEQUENCE [LARGE SCALE GENOMIC DNA]</scope>
    <source>
        <strain evidence="2">14028-0561.14</strain>
    </source>
</reference>
<dbReference type="PANTHER" id="PTHR36694:SF11">
    <property type="entry name" value="LP21121P-RELATED"/>
    <property type="match status" value="1"/>
</dbReference>
<accession>A0A6P4IMY5</accession>
<feature type="transmembrane region" description="Helical" evidence="1">
    <location>
        <begin position="117"/>
        <end position="138"/>
    </location>
</feature>
<sequence>MLSKVFCMGLNTYGLVIGWLGVVCSILEVIPLFVVVGLLVGDDKSVDDEKRSNLVIVLSIGLPVVVINLLISGMLIMGTVKKRHLLLLPWLIWSGVCLALISLADFCYWVLLLSSPSLAALPILLFSVAFFVLQWYLYNGIYSLYREIQAKRPESVVFARHTEAPPE</sequence>
<dbReference type="Proteomes" id="UP001652661">
    <property type="component" value="Chromosome 2L"/>
</dbReference>
<keyword evidence="1" id="KW-0472">Membrane</keyword>
<feature type="transmembrane region" description="Helical" evidence="1">
    <location>
        <begin position="54"/>
        <end position="78"/>
    </location>
</feature>
<dbReference type="InterPro" id="IPR031720">
    <property type="entry name" value="DUF4728"/>
</dbReference>
<keyword evidence="2" id="KW-1185">Reference proteome</keyword>
<proteinExistence type="predicted"/>
<dbReference type="Pfam" id="PF15860">
    <property type="entry name" value="DUF4728"/>
    <property type="match status" value="1"/>
</dbReference>
<feature type="transmembrane region" description="Helical" evidence="1">
    <location>
        <begin position="12"/>
        <end position="34"/>
    </location>
</feature>
<dbReference type="OrthoDB" id="8118226at2759"/>
<evidence type="ECO:0000256" key="1">
    <source>
        <dbReference type="SAM" id="Phobius"/>
    </source>
</evidence>
<keyword evidence="1" id="KW-1133">Transmembrane helix</keyword>
<reference evidence="3" key="2">
    <citation type="submission" date="2025-08" db="UniProtKB">
        <authorList>
            <consortium name="RefSeq"/>
        </authorList>
    </citation>
    <scope>IDENTIFICATION</scope>
    <source>
        <strain evidence="3">14028-0561.14</strain>
        <tissue evidence="3">Whole fly</tissue>
    </source>
</reference>
<gene>
    <name evidence="3" type="primary">LOC108075823</name>
</gene>
<evidence type="ECO:0000313" key="3">
    <source>
        <dbReference type="RefSeq" id="XP_017023883.1"/>
    </source>
</evidence>
<organism evidence="2 3">
    <name type="scientific">Drosophila kikkawai</name>
    <name type="common">Fruit fly</name>
    <dbReference type="NCBI Taxonomy" id="30033"/>
    <lineage>
        <taxon>Eukaryota</taxon>
        <taxon>Metazoa</taxon>
        <taxon>Ecdysozoa</taxon>
        <taxon>Arthropoda</taxon>
        <taxon>Hexapoda</taxon>
        <taxon>Insecta</taxon>
        <taxon>Pterygota</taxon>
        <taxon>Neoptera</taxon>
        <taxon>Endopterygota</taxon>
        <taxon>Diptera</taxon>
        <taxon>Brachycera</taxon>
        <taxon>Muscomorpha</taxon>
        <taxon>Ephydroidea</taxon>
        <taxon>Drosophilidae</taxon>
        <taxon>Drosophila</taxon>
        <taxon>Sophophora</taxon>
    </lineage>
</organism>
<name>A0A6P4IMY5_DROKI</name>
<protein>
    <submittedName>
        <fullName evidence="3">Uncharacterized protein</fullName>
    </submittedName>
</protein>